<dbReference type="InterPro" id="IPR002514">
    <property type="entry name" value="Transposase_8"/>
</dbReference>
<organism evidence="1 2">
    <name type="scientific">Runella defluvii</name>
    <dbReference type="NCBI Taxonomy" id="370973"/>
    <lineage>
        <taxon>Bacteria</taxon>
        <taxon>Pseudomonadati</taxon>
        <taxon>Bacteroidota</taxon>
        <taxon>Cytophagia</taxon>
        <taxon>Cytophagales</taxon>
        <taxon>Spirosomataceae</taxon>
        <taxon>Runella</taxon>
    </lineage>
</organism>
<dbReference type="Gene3D" id="1.10.10.10">
    <property type="entry name" value="Winged helix-like DNA-binding domain superfamily/Winged helix DNA-binding domain"/>
    <property type="match status" value="1"/>
</dbReference>
<dbReference type="GO" id="GO:0004803">
    <property type="term" value="F:transposase activity"/>
    <property type="evidence" value="ECO:0007669"/>
    <property type="project" value="InterPro"/>
</dbReference>
<gene>
    <name evidence="1" type="ORF">FHS57_001083</name>
</gene>
<dbReference type="GO" id="GO:0003677">
    <property type="term" value="F:DNA binding"/>
    <property type="evidence" value="ECO:0007669"/>
    <property type="project" value="InterPro"/>
</dbReference>
<evidence type="ECO:0000313" key="1">
    <source>
        <dbReference type="EMBL" id="MBB3837089.1"/>
    </source>
</evidence>
<accession>A0A7W6EP03</accession>
<dbReference type="InterPro" id="IPR036388">
    <property type="entry name" value="WH-like_DNA-bd_sf"/>
</dbReference>
<comment type="caution">
    <text evidence="1">The sequence shown here is derived from an EMBL/GenBank/DDBJ whole genome shotgun (WGS) entry which is preliminary data.</text>
</comment>
<keyword evidence="2" id="KW-1185">Reference proteome</keyword>
<reference evidence="1 2" key="1">
    <citation type="submission" date="2020-08" db="EMBL/GenBank/DDBJ databases">
        <title>Genomic Encyclopedia of Type Strains, Phase IV (KMG-IV): sequencing the most valuable type-strain genomes for metagenomic binning, comparative biology and taxonomic classification.</title>
        <authorList>
            <person name="Goeker M."/>
        </authorList>
    </citation>
    <scope>NUCLEOTIDE SEQUENCE [LARGE SCALE GENOMIC DNA]</scope>
    <source>
        <strain evidence="1 2">DSM 17976</strain>
    </source>
</reference>
<name>A0A7W6EP03_9BACT</name>
<dbReference type="Proteomes" id="UP000541352">
    <property type="component" value="Unassembled WGS sequence"/>
</dbReference>
<dbReference type="EMBL" id="JACIBY010000002">
    <property type="protein sequence ID" value="MBB3837089.1"/>
    <property type="molecule type" value="Genomic_DNA"/>
</dbReference>
<sequence>MDKLHNSKNLSKVVRHFSVDFKKQIIAQLDANLLTIADIVRQYEVSAVSVCRWRQQYSKHYQKPTRLVIEMESEALKTKALLERNAELERIIGQKQLKIDYLEKLIEIASSDLKIDLKKSTNTPLSITSNLIEKT</sequence>
<dbReference type="RefSeq" id="WP_183971855.1">
    <property type="nucleotide sequence ID" value="NZ_JACIBY010000002.1"/>
</dbReference>
<dbReference type="AlphaFoldDB" id="A0A7W6EP03"/>
<dbReference type="Pfam" id="PF01527">
    <property type="entry name" value="HTH_Tnp_1"/>
    <property type="match status" value="1"/>
</dbReference>
<dbReference type="InterPro" id="IPR009057">
    <property type="entry name" value="Homeodomain-like_sf"/>
</dbReference>
<dbReference type="SUPFAM" id="SSF46689">
    <property type="entry name" value="Homeodomain-like"/>
    <property type="match status" value="1"/>
</dbReference>
<proteinExistence type="predicted"/>
<evidence type="ECO:0000313" key="2">
    <source>
        <dbReference type="Proteomes" id="UP000541352"/>
    </source>
</evidence>
<dbReference type="GO" id="GO:0006313">
    <property type="term" value="P:DNA transposition"/>
    <property type="evidence" value="ECO:0007669"/>
    <property type="project" value="InterPro"/>
</dbReference>
<protein>
    <submittedName>
        <fullName evidence="1">Transposase-like protein</fullName>
    </submittedName>
</protein>